<evidence type="ECO:0000256" key="2">
    <source>
        <dbReference type="ARBA" id="ARBA00022679"/>
    </source>
</evidence>
<proteinExistence type="inferred from homology"/>
<feature type="domain" description="Chalcone/stilbene synthase C-terminal" evidence="5">
    <location>
        <begin position="228"/>
        <end position="358"/>
    </location>
</feature>
<sequence>MSKILSIGTAVPRYRHEQSDILQFMQQVYAPDERERRKLRFLYAQSGIRQRYSVLPDYSRPAPEWEFYPPTEELEPFPSLEQRMDVYNLEAAPLSAAAIRDCLGAQFDATSITHLITVSCTGMSAPGLDLQVQELLGLSSTIFRTSVNFMGCYAALHALRLGHALCGSDPSARVLFVCTELCTLHFQKGASMDNIASSLLFGDGAAAVLMAPDAAPEAGLTIDGFYSEVLPQGKADMSWQLSSTGFLMTLSGYVPDLIGRDFRPIVERALAAQGCPTSDVSHWCIHPGGKRILEAICKSLGFSNGQLEASCAVLRDYGNLSSATVLFVLKRMLEGHAPIPRLVGAAFGPGLTVETFTAHR</sequence>
<dbReference type="CDD" id="cd00831">
    <property type="entry name" value="CHS_like"/>
    <property type="match status" value="1"/>
</dbReference>
<dbReference type="InterPro" id="IPR012328">
    <property type="entry name" value="Chalcone/stilbene_synt_C"/>
</dbReference>
<evidence type="ECO:0000256" key="1">
    <source>
        <dbReference type="ARBA" id="ARBA00005531"/>
    </source>
</evidence>
<reference evidence="6 7" key="1">
    <citation type="submission" date="2019-03" db="EMBL/GenBank/DDBJ databases">
        <authorList>
            <person name="Kim M.K.M."/>
        </authorList>
    </citation>
    <scope>NUCLEOTIDE SEQUENCE [LARGE SCALE GENOMIC DNA]</scope>
    <source>
        <strain evidence="6 7">17J68-15</strain>
    </source>
</reference>
<name>A0A4R4EAT8_9BACT</name>
<dbReference type="InterPro" id="IPR001099">
    <property type="entry name" value="Chalcone/stilbene_synt_N"/>
</dbReference>
<dbReference type="PANTHER" id="PTHR11877:SF46">
    <property type="entry name" value="TYPE III POLYKETIDE SYNTHASE A"/>
    <property type="match status" value="1"/>
</dbReference>
<dbReference type="Gene3D" id="3.40.47.10">
    <property type="match status" value="2"/>
</dbReference>
<dbReference type="OrthoDB" id="9786288at2"/>
<dbReference type="SUPFAM" id="SSF53901">
    <property type="entry name" value="Thiolase-like"/>
    <property type="match status" value="2"/>
</dbReference>
<keyword evidence="7" id="KW-1185">Reference proteome</keyword>
<organism evidence="6 7">
    <name type="scientific">Flaviaesturariibacter aridisoli</name>
    <dbReference type="NCBI Taxonomy" id="2545761"/>
    <lineage>
        <taxon>Bacteria</taxon>
        <taxon>Pseudomonadati</taxon>
        <taxon>Bacteroidota</taxon>
        <taxon>Chitinophagia</taxon>
        <taxon>Chitinophagales</taxon>
        <taxon>Chitinophagaceae</taxon>
        <taxon>Flaviaestuariibacter</taxon>
    </lineage>
</organism>
<evidence type="ECO:0000259" key="5">
    <source>
        <dbReference type="Pfam" id="PF02797"/>
    </source>
</evidence>
<evidence type="ECO:0000256" key="3">
    <source>
        <dbReference type="PIRSR" id="PIRSR000451-1"/>
    </source>
</evidence>
<keyword evidence="2" id="KW-0808">Transferase</keyword>
<evidence type="ECO:0000313" key="6">
    <source>
        <dbReference type="EMBL" id="TCZ74985.1"/>
    </source>
</evidence>
<protein>
    <submittedName>
        <fullName evidence="6">Type III polyketide synthase</fullName>
    </submittedName>
</protein>
<dbReference type="PIRSF" id="PIRSF000451">
    <property type="entry name" value="PKS_III"/>
    <property type="match status" value="1"/>
</dbReference>
<dbReference type="InterPro" id="IPR011141">
    <property type="entry name" value="Polyketide_synthase_type-III"/>
</dbReference>
<evidence type="ECO:0000259" key="4">
    <source>
        <dbReference type="Pfam" id="PF00195"/>
    </source>
</evidence>
<feature type="domain" description="Chalcone/stilbene synthase N-terminal" evidence="4">
    <location>
        <begin position="3"/>
        <end position="212"/>
    </location>
</feature>
<dbReference type="AlphaFoldDB" id="A0A4R4EAT8"/>
<dbReference type="EMBL" id="SKFH01000001">
    <property type="protein sequence ID" value="TCZ74985.1"/>
    <property type="molecule type" value="Genomic_DNA"/>
</dbReference>
<comment type="caution">
    <text evidence="6">The sequence shown here is derived from an EMBL/GenBank/DDBJ whole genome shotgun (WGS) entry which is preliminary data.</text>
</comment>
<dbReference type="Pfam" id="PF00195">
    <property type="entry name" value="Chal_sti_synt_N"/>
    <property type="match status" value="1"/>
</dbReference>
<dbReference type="Pfam" id="PF02797">
    <property type="entry name" value="Chal_sti_synt_C"/>
    <property type="match status" value="1"/>
</dbReference>
<feature type="active site" description="Acyl-thioester intermediate" evidence="3">
    <location>
        <position position="152"/>
    </location>
</feature>
<comment type="similarity">
    <text evidence="1">Belongs to the thiolase-like superfamily. Chalcone/stilbene synthases family.</text>
</comment>
<dbReference type="GO" id="GO:0030639">
    <property type="term" value="P:polyketide biosynthetic process"/>
    <property type="evidence" value="ECO:0007669"/>
    <property type="project" value="TreeGrafter"/>
</dbReference>
<dbReference type="GO" id="GO:0016747">
    <property type="term" value="F:acyltransferase activity, transferring groups other than amino-acyl groups"/>
    <property type="evidence" value="ECO:0007669"/>
    <property type="project" value="InterPro"/>
</dbReference>
<dbReference type="InterPro" id="IPR016039">
    <property type="entry name" value="Thiolase-like"/>
</dbReference>
<dbReference type="Proteomes" id="UP000295164">
    <property type="component" value="Unassembled WGS sequence"/>
</dbReference>
<dbReference type="RefSeq" id="WP_131850340.1">
    <property type="nucleotide sequence ID" value="NZ_SKFH01000001.1"/>
</dbReference>
<accession>A0A4R4EAT8</accession>
<dbReference type="PANTHER" id="PTHR11877">
    <property type="entry name" value="HYDROXYMETHYLGLUTARYL-COA SYNTHASE"/>
    <property type="match status" value="1"/>
</dbReference>
<gene>
    <name evidence="6" type="ORF">E0486_01380</name>
</gene>
<evidence type="ECO:0000313" key="7">
    <source>
        <dbReference type="Proteomes" id="UP000295164"/>
    </source>
</evidence>